<evidence type="ECO:0000259" key="2">
    <source>
        <dbReference type="Pfam" id="PF09925"/>
    </source>
</evidence>
<proteinExistence type="predicted"/>
<evidence type="ECO:0000313" key="4">
    <source>
        <dbReference type="Proteomes" id="UP000297540"/>
    </source>
</evidence>
<reference evidence="3 4" key="1">
    <citation type="journal article" date="2017" name="Int. J. Syst. Evol. Microbiol.">
        <title>Mucilaginibacterpsychrotolerans sp. nov., isolated from peatlands.</title>
        <authorList>
            <person name="Deng Y."/>
            <person name="Shen L."/>
            <person name="Xu B."/>
            <person name="Liu Y."/>
            <person name="Gu Z."/>
            <person name="Liu H."/>
            <person name="Zhou Y."/>
        </authorList>
    </citation>
    <scope>NUCLEOTIDE SEQUENCE [LARGE SCALE GENOMIC DNA]</scope>
    <source>
        <strain evidence="3 4">NH7-4</strain>
    </source>
</reference>
<feature type="transmembrane region" description="Helical" evidence="1">
    <location>
        <begin position="268"/>
        <end position="286"/>
    </location>
</feature>
<dbReference type="AlphaFoldDB" id="A0A4Y8SGY7"/>
<feature type="transmembrane region" description="Helical" evidence="1">
    <location>
        <begin position="211"/>
        <end position="237"/>
    </location>
</feature>
<dbReference type="EMBL" id="SOZE01000007">
    <property type="protein sequence ID" value="TFF38198.1"/>
    <property type="molecule type" value="Genomic_DNA"/>
</dbReference>
<sequence length="327" mass="36471">MENQRATRKQIHIISRYSNWHAAGIKRTLREEGIYADKAKWAKFIDVALLGLGIAFAVAGIIFFFAFNWHNLHKFAKLGIVQGLVITGVLVSLFANLKPVVKKLILTGVSFLVGLLFAVFGQIYQTGAGTYDFFLGWSVFIFIWAIVAEFAPLWLVLTLLINTTIVLYSEQVGPSWSATTLCLILFALNVAIIALAQWFYRNYADKVPVILFSKIVALAAAGCITISIVSGISVNYYQATPDTLWPALLSMVLVYGFAANYSVRNKSLYYLCIIPLSIIIIITSWIMNLFREDSGGTFFLIAIFVVFSITVLVNTLITLNKTWHANQ</sequence>
<keyword evidence="4" id="KW-1185">Reference proteome</keyword>
<protein>
    <submittedName>
        <fullName evidence="3">DUF2157 domain-containing protein</fullName>
    </submittedName>
</protein>
<accession>A0A4Y8SGY7</accession>
<feature type="transmembrane region" description="Helical" evidence="1">
    <location>
        <begin position="298"/>
        <end position="319"/>
    </location>
</feature>
<evidence type="ECO:0000313" key="3">
    <source>
        <dbReference type="EMBL" id="TFF38198.1"/>
    </source>
</evidence>
<dbReference type="Proteomes" id="UP000297540">
    <property type="component" value="Unassembled WGS sequence"/>
</dbReference>
<evidence type="ECO:0000256" key="1">
    <source>
        <dbReference type="SAM" id="Phobius"/>
    </source>
</evidence>
<keyword evidence="1" id="KW-0812">Transmembrane</keyword>
<keyword evidence="1" id="KW-1133">Transmembrane helix</keyword>
<feature type="transmembrane region" description="Helical" evidence="1">
    <location>
        <begin position="104"/>
        <end position="124"/>
    </location>
</feature>
<name>A0A4Y8SGY7_9SPHI</name>
<organism evidence="3 4">
    <name type="scientific">Mucilaginibacter psychrotolerans</name>
    <dbReference type="NCBI Taxonomy" id="1524096"/>
    <lineage>
        <taxon>Bacteria</taxon>
        <taxon>Pseudomonadati</taxon>
        <taxon>Bacteroidota</taxon>
        <taxon>Sphingobacteriia</taxon>
        <taxon>Sphingobacteriales</taxon>
        <taxon>Sphingobacteriaceae</taxon>
        <taxon>Mucilaginibacter</taxon>
    </lineage>
</organism>
<feature type="transmembrane region" description="Helical" evidence="1">
    <location>
        <begin position="47"/>
        <end position="69"/>
    </location>
</feature>
<dbReference type="RefSeq" id="WP_133229868.1">
    <property type="nucleotide sequence ID" value="NZ_SOZE01000007.1"/>
</dbReference>
<feature type="transmembrane region" description="Helical" evidence="1">
    <location>
        <begin position="243"/>
        <end position="261"/>
    </location>
</feature>
<dbReference type="OrthoDB" id="327621at2"/>
<dbReference type="Pfam" id="PF09925">
    <property type="entry name" value="DUF2157"/>
    <property type="match status" value="1"/>
</dbReference>
<keyword evidence="1" id="KW-0472">Membrane</keyword>
<gene>
    <name evidence="3" type="ORF">E2R66_09175</name>
</gene>
<comment type="caution">
    <text evidence="3">The sequence shown here is derived from an EMBL/GenBank/DDBJ whole genome shotgun (WGS) entry which is preliminary data.</text>
</comment>
<feature type="transmembrane region" description="Helical" evidence="1">
    <location>
        <begin position="175"/>
        <end position="199"/>
    </location>
</feature>
<dbReference type="InterPro" id="IPR018677">
    <property type="entry name" value="DUF2157"/>
</dbReference>
<feature type="domain" description="DUF2157" evidence="2">
    <location>
        <begin position="42"/>
        <end position="154"/>
    </location>
</feature>
<feature type="transmembrane region" description="Helical" evidence="1">
    <location>
        <begin position="75"/>
        <end position="97"/>
    </location>
</feature>